<comment type="caution">
    <text evidence="1">The sequence shown here is derived from an EMBL/GenBank/DDBJ whole genome shotgun (WGS) entry which is preliminary data.</text>
</comment>
<accession>A0AA38BSK2</accession>
<proteinExistence type="predicted"/>
<dbReference type="PANTHER" id="PTHR35738:SF3">
    <property type="entry name" value="OS05G0577800 PROTEIN"/>
    <property type="match status" value="1"/>
</dbReference>
<sequence length="369" mass="41563">MGIIFSMIGDWITGEEPPPPVVLVPPLFDFPPLAARSRMAESSYDFLFSKVSRACLFGDYFQESGKMMARISLRPPDDPRVDFTATLRGPFGRSTDMPVKADGVFRWQRHPQDPHNFVDLKVSNSDNALQLRSCAFYRDYGVGVFAVLPVLIKKRITLEDYGIMGVRYGSKHLSVGTTFTPIPSTEFPTSMWMVGRMGQITSGVQYKPVGKEQVESIRDLRNWSFAIDYGTWKKGPLNPSFNFSMEYCNNKELIASFYQHLVVQRRVKNPFEGDSVVGITNFIDLGFEIHSRINGEELHVTQGESNIQVAASWQANKNILLKAKLGSASSAAALTFKSWWQPSVAFSFACEFYEVIPIILAEIAINFKY</sequence>
<protein>
    <submittedName>
        <fullName evidence="1">Uncharacterized protein</fullName>
    </submittedName>
</protein>
<name>A0AA38BSK2_TAXCH</name>
<gene>
    <name evidence="1" type="ORF">KI387_033647</name>
</gene>
<organism evidence="1 2">
    <name type="scientific">Taxus chinensis</name>
    <name type="common">Chinese yew</name>
    <name type="synonym">Taxus wallichiana var. chinensis</name>
    <dbReference type="NCBI Taxonomy" id="29808"/>
    <lineage>
        <taxon>Eukaryota</taxon>
        <taxon>Viridiplantae</taxon>
        <taxon>Streptophyta</taxon>
        <taxon>Embryophyta</taxon>
        <taxon>Tracheophyta</taxon>
        <taxon>Spermatophyta</taxon>
        <taxon>Pinopsida</taxon>
        <taxon>Pinidae</taxon>
        <taxon>Conifers II</taxon>
        <taxon>Cupressales</taxon>
        <taxon>Taxaceae</taxon>
        <taxon>Taxus</taxon>
    </lineage>
</organism>
<evidence type="ECO:0000313" key="1">
    <source>
        <dbReference type="EMBL" id="KAH9289530.1"/>
    </source>
</evidence>
<dbReference type="OMA" id="ELENWNC"/>
<keyword evidence="2" id="KW-1185">Reference proteome</keyword>
<dbReference type="Proteomes" id="UP000824469">
    <property type="component" value="Unassembled WGS sequence"/>
</dbReference>
<dbReference type="InterPro" id="IPR023614">
    <property type="entry name" value="Porin_dom_sf"/>
</dbReference>
<evidence type="ECO:0000313" key="2">
    <source>
        <dbReference type="Proteomes" id="UP000824469"/>
    </source>
</evidence>
<dbReference type="Gene3D" id="2.40.160.10">
    <property type="entry name" value="Porin"/>
    <property type="match status" value="1"/>
</dbReference>
<dbReference type="AlphaFoldDB" id="A0AA38BSK2"/>
<dbReference type="EMBL" id="JAHRHJ020003813">
    <property type="protein sequence ID" value="KAH9289530.1"/>
    <property type="molecule type" value="Genomic_DNA"/>
</dbReference>
<reference evidence="1 2" key="1">
    <citation type="journal article" date="2021" name="Nat. Plants">
        <title>The Taxus genome provides insights into paclitaxel biosynthesis.</title>
        <authorList>
            <person name="Xiong X."/>
            <person name="Gou J."/>
            <person name="Liao Q."/>
            <person name="Li Y."/>
            <person name="Zhou Q."/>
            <person name="Bi G."/>
            <person name="Li C."/>
            <person name="Du R."/>
            <person name="Wang X."/>
            <person name="Sun T."/>
            <person name="Guo L."/>
            <person name="Liang H."/>
            <person name="Lu P."/>
            <person name="Wu Y."/>
            <person name="Zhang Z."/>
            <person name="Ro D.K."/>
            <person name="Shang Y."/>
            <person name="Huang S."/>
            <person name="Yan J."/>
        </authorList>
    </citation>
    <scope>NUCLEOTIDE SEQUENCE [LARGE SCALE GENOMIC DNA]</scope>
    <source>
        <strain evidence="1">Ta-2019</strain>
    </source>
</reference>
<dbReference type="PANTHER" id="PTHR35738">
    <property type="entry name" value="OS05G0577800 PROTEIN"/>
    <property type="match status" value="1"/>
</dbReference>